<evidence type="ECO:0000259" key="9">
    <source>
        <dbReference type="PROSITE" id="PS50929"/>
    </source>
</evidence>
<evidence type="ECO:0000256" key="2">
    <source>
        <dbReference type="ARBA" id="ARBA00022692"/>
    </source>
</evidence>
<dbReference type="InterPro" id="IPR036640">
    <property type="entry name" value="ABC1_TM_sf"/>
</dbReference>
<comment type="subcellular location">
    <subcellularLocation>
        <location evidence="1">Cell membrane</location>
        <topology evidence="1">Multi-pass membrane protein</topology>
    </subcellularLocation>
</comment>
<dbReference type="InterPro" id="IPR039421">
    <property type="entry name" value="Type_1_exporter"/>
</dbReference>
<evidence type="ECO:0000256" key="5">
    <source>
        <dbReference type="ARBA" id="ARBA00022989"/>
    </source>
</evidence>
<evidence type="ECO:0000256" key="6">
    <source>
        <dbReference type="ARBA" id="ARBA00023136"/>
    </source>
</evidence>
<feature type="transmembrane region" description="Helical" evidence="7">
    <location>
        <begin position="240"/>
        <end position="261"/>
    </location>
</feature>
<dbReference type="InterPro" id="IPR011527">
    <property type="entry name" value="ABC1_TM_dom"/>
</dbReference>
<dbReference type="SUPFAM" id="SSF90123">
    <property type="entry name" value="ABC transporter transmembrane region"/>
    <property type="match status" value="1"/>
</dbReference>
<evidence type="ECO:0000259" key="8">
    <source>
        <dbReference type="PROSITE" id="PS50893"/>
    </source>
</evidence>
<comment type="caution">
    <text evidence="11">The sequence shown here is derived from an EMBL/GenBank/DDBJ whole genome shotgun (WGS) entry which is preliminary data.</text>
</comment>
<dbReference type="InterPro" id="IPR027417">
    <property type="entry name" value="P-loop_NTPase"/>
</dbReference>
<proteinExistence type="predicted"/>
<dbReference type="InterPro" id="IPR003593">
    <property type="entry name" value="AAA+_ATPase"/>
</dbReference>
<dbReference type="PANTHER" id="PTHR24221:SF606">
    <property type="entry name" value="COLICIN V SECRETION-PROCESSING ATP-BINDING PROTEIN"/>
    <property type="match status" value="1"/>
</dbReference>
<keyword evidence="6 7" id="KW-0472">Membrane</keyword>
<dbReference type="PANTHER" id="PTHR24221">
    <property type="entry name" value="ATP-BINDING CASSETTE SUB-FAMILY B"/>
    <property type="match status" value="1"/>
</dbReference>
<dbReference type="InterPro" id="IPR033838">
    <property type="entry name" value="CvaB_peptidase"/>
</dbReference>
<dbReference type="Gene3D" id="3.90.70.10">
    <property type="entry name" value="Cysteine proteinases"/>
    <property type="match status" value="1"/>
</dbReference>
<dbReference type="InterPro" id="IPR017871">
    <property type="entry name" value="ABC_transporter-like_CS"/>
</dbReference>
<dbReference type="PROSITE" id="PS50990">
    <property type="entry name" value="PEPTIDASE_C39"/>
    <property type="match status" value="1"/>
</dbReference>
<feature type="transmembrane region" description="Helical" evidence="7">
    <location>
        <begin position="171"/>
        <end position="192"/>
    </location>
</feature>
<dbReference type="PROSITE" id="PS50929">
    <property type="entry name" value="ABC_TM1F"/>
    <property type="match status" value="1"/>
</dbReference>
<evidence type="ECO:0000313" key="11">
    <source>
        <dbReference type="EMBL" id="GMG85692.1"/>
    </source>
</evidence>
<accession>A0ABQ6LUH5</accession>
<dbReference type="PROSITE" id="PS00211">
    <property type="entry name" value="ABC_TRANSPORTER_1"/>
    <property type="match status" value="1"/>
</dbReference>
<dbReference type="Pfam" id="PF00664">
    <property type="entry name" value="ABC_membrane"/>
    <property type="match status" value="1"/>
</dbReference>
<dbReference type="EMBL" id="BSYJ01000001">
    <property type="protein sequence ID" value="GMG85692.1"/>
    <property type="molecule type" value="Genomic_DNA"/>
</dbReference>
<evidence type="ECO:0000259" key="10">
    <source>
        <dbReference type="PROSITE" id="PS50990"/>
    </source>
</evidence>
<dbReference type="CDD" id="cd02419">
    <property type="entry name" value="Peptidase_C39C"/>
    <property type="match status" value="1"/>
</dbReference>
<keyword evidence="2 7" id="KW-0812">Transmembrane</keyword>
<keyword evidence="3" id="KW-0547">Nucleotide-binding</keyword>
<dbReference type="RefSeq" id="WP_285762223.1">
    <property type="nucleotide sequence ID" value="NZ_BSYJ01000001.1"/>
</dbReference>
<feature type="domain" description="Peptidase C39" evidence="10">
    <location>
        <begin position="21"/>
        <end position="140"/>
    </location>
</feature>
<keyword evidence="4" id="KW-0067">ATP-binding</keyword>
<keyword evidence="12" id="KW-1185">Reference proteome</keyword>
<sequence>MIGALARLRFSGLRSLPLVCQAEATECGMACIAMIASYYGCNTGIGPLRRRFGASVHGANLQQLMSLARQLELAPRPLKLDLKNLRNLQLPCILHWNMNHFVVLKKTSRGAVVIHDPAIGRRKLTIEEVSRHFTGIALELNPTAGFKPQNSTEKLRLRQLWSRSAGIKSSLAKILALSLVVQVCTLGMPYYLQLTVDDVLLSGDMDLLLVLFFGFAIVLVIDVAARALRSFLLLHFNAKFNLQVASNLFAHLVRLPVSFFVRRHIGDVVTRFGSLNAVRDFFTGGLIESVVDGLMALLTLCIIFFYSPMLAVIVVVATLAYGLLRVGFYQPYRQANEAAILASAKEQSHFIETVRGITTLRLHGAEGWRQHQWLNRHADVLNAGTRIGLLDLGYKAFHGLVFGIEHLFIILLGAKAVMAGGFSVGMLMAFISFKQQFETSALGLVEKMLQFRLLGLHLDRIADIALERPDPLVGEQAGLQGPMYGAKGRIEVRNASYQFSASSPVILDRISLVIEPGESVAIVGASGSGKTTLLKLMLGLYQPTRGEILVDGLPLGKGDSTSYRNRIGCVMQDDELFSGSLAENIAFFSDDYDLELIARCASAAAIHEEIIALPMGYNTPIGDMGSSLSGGQKQRILLARALYRRPRILFLDEATSHLDVKNEAKINAAIRRLRITRVVVAHRPETILSADRVLAISSDGCRDVTEEIGRQGCIPVAT</sequence>
<dbReference type="Proteomes" id="UP001224392">
    <property type="component" value="Unassembled WGS sequence"/>
</dbReference>
<feature type="domain" description="ABC transporter" evidence="8">
    <location>
        <begin position="490"/>
        <end position="718"/>
    </location>
</feature>
<reference evidence="11 12" key="1">
    <citation type="submission" date="2023-04" db="EMBL/GenBank/DDBJ databases">
        <title>Marinobulbifer ophiurae gen. nov., sp. Nov., isolate from tissue of brittle star Ophioplocus japonicus.</title>
        <authorList>
            <person name="Kawano K."/>
            <person name="Sawayama S."/>
            <person name="Nakagawa S."/>
        </authorList>
    </citation>
    <scope>NUCLEOTIDE SEQUENCE [LARGE SCALE GENOMIC DNA]</scope>
    <source>
        <strain evidence="11 12">NKW57</strain>
    </source>
</reference>
<keyword evidence="5 7" id="KW-1133">Transmembrane helix</keyword>
<organism evidence="11 12">
    <name type="scientific">Biformimicrobium ophioploci</name>
    <dbReference type="NCBI Taxonomy" id="3036711"/>
    <lineage>
        <taxon>Bacteria</taxon>
        <taxon>Pseudomonadati</taxon>
        <taxon>Pseudomonadota</taxon>
        <taxon>Gammaproteobacteria</taxon>
        <taxon>Cellvibrionales</taxon>
        <taxon>Microbulbiferaceae</taxon>
        <taxon>Biformimicrobium</taxon>
    </lineage>
</organism>
<dbReference type="SMART" id="SM00382">
    <property type="entry name" value="AAA"/>
    <property type="match status" value="1"/>
</dbReference>
<dbReference type="Pfam" id="PF00005">
    <property type="entry name" value="ABC_tran"/>
    <property type="match status" value="1"/>
</dbReference>
<evidence type="ECO:0000256" key="3">
    <source>
        <dbReference type="ARBA" id="ARBA00022741"/>
    </source>
</evidence>
<dbReference type="Gene3D" id="1.20.1560.10">
    <property type="entry name" value="ABC transporter type 1, transmembrane domain"/>
    <property type="match status" value="1"/>
</dbReference>
<dbReference type="Pfam" id="PF03412">
    <property type="entry name" value="Peptidase_C39"/>
    <property type="match status" value="1"/>
</dbReference>
<feature type="transmembrane region" description="Helical" evidence="7">
    <location>
        <begin position="294"/>
        <end position="324"/>
    </location>
</feature>
<feature type="transmembrane region" description="Helical" evidence="7">
    <location>
        <begin position="207"/>
        <end position="228"/>
    </location>
</feature>
<dbReference type="CDD" id="cd03246">
    <property type="entry name" value="ABCC_Protease_Secretion"/>
    <property type="match status" value="1"/>
</dbReference>
<dbReference type="PROSITE" id="PS50893">
    <property type="entry name" value="ABC_TRANSPORTER_2"/>
    <property type="match status" value="1"/>
</dbReference>
<name>A0ABQ6LUH5_9GAMM</name>
<dbReference type="SUPFAM" id="SSF52540">
    <property type="entry name" value="P-loop containing nucleoside triphosphate hydrolases"/>
    <property type="match status" value="1"/>
</dbReference>
<dbReference type="Gene3D" id="3.40.50.300">
    <property type="entry name" value="P-loop containing nucleotide triphosphate hydrolases"/>
    <property type="match status" value="1"/>
</dbReference>
<feature type="transmembrane region" description="Helical" evidence="7">
    <location>
        <begin position="407"/>
        <end position="431"/>
    </location>
</feature>
<evidence type="ECO:0000256" key="7">
    <source>
        <dbReference type="SAM" id="Phobius"/>
    </source>
</evidence>
<evidence type="ECO:0000256" key="4">
    <source>
        <dbReference type="ARBA" id="ARBA00022840"/>
    </source>
</evidence>
<dbReference type="InterPro" id="IPR003439">
    <property type="entry name" value="ABC_transporter-like_ATP-bd"/>
</dbReference>
<evidence type="ECO:0000256" key="1">
    <source>
        <dbReference type="ARBA" id="ARBA00004651"/>
    </source>
</evidence>
<dbReference type="InterPro" id="IPR005074">
    <property type="entry name" value="Peptidase_C39"/>
</dbReference>
<dbReference type="CDD" id="cd18567">
    <property type="entry name" value="ABC_6TM_CvaB_RaxB_like"/>
    <property type="match status" value="1"/>
</dbReference>
<evidence type="ECO:0000313" key="12">
    <source>
        <dbReference type="Proteomes" id="UP001224392"/>
    </source>
</evidence>
<protein>
    <submittedName>
        <fullName evidence="11">Peptidase domain-containing ABC transporter</fullName>
    </submittedName>
</protein>
<gene>
    <name evidence="11" type="ORF">MNKW57_00130</name>
</gene>
<feature type="domain" description="ABC transmembrane type-1" evidence="9">
    <location>
        <begin position="174"/>
        <end position="453"/>
    </location>
</feature>